<comment type="caution">
    <text evidence="1">The sequence shown here is derived from an EMBL/GenBank/DDBJ whole genome shotgun (WGS) entry which is preliminary data.</text>
</comment>
<proteinExistence type="predicted"/>
<organism evidence="1 2">
    <name type="scientific">Agathobacter rectalis</name>
    <dbReference type="NCBI Taxonomy" id="39491"/>
    <lineage>
        <taxon>Bacteria</taxon>
        <taxon>Bacillati</taxon>
        <taxon>Bacillota</taxon>
        <taxon>Clostridia</taxon>
        <taxon>Lachnospirales</taxon>
        <taxon>Lachnospiraceae</taxon>
        <taxon>Agathobacter</taxon>
    </lineage>
</organism>
<protein>
    <submittedName>
        <fullName evidence="1">Uncharacterized protein</fullName>
    </submittedName>
</protein>
<dbReference type="RefSeq" id="WP_117482644.1">
    <property type="nucleotide sequence ID" value="NZ_QSOB01000013.1"/>
</dbReference>
<dbReference type="AlphaFoldDB" id="A0A3E4E8T4"/>
<gene>
    <name evidence="1" type="ORF">DXD95_09705</name>
</gene>
<accession>A0A3E4E8T4</accession>
<dbReference type="Proteomes" id="UP000260642">
    <property type="component" value="Unassembled WGS sequence"/>
</dbReference>
<evidence type="ECO:0000313" key="2">
    <source>
        <dbReference type="Proteomes" id="UP000260642"/>
    </source>
</evidence>
<reference evidence="1 2" key="1">
    <citation type="submission" date="2018-08" db="EMBL/GenBank/DDBJ databases">
        <title>A genome reference for cultivated species of the human gut microbiota.</title>
        <authorList>
            <person name="Zou Y."/>
            <person name="Xue W."/>
            <person name="Luo G."/>
        </authorList>
    </citation>
    <scope>NUCLEOTIDE SEQUENCE [LARGE SCALE GENOMIC DNA]</scope>
    <source>
        <strain evidence="1 2">TM10-3</strain>
    </source>
</reference>
<sequence>MTLTIMEDNKSLDIIVKPEQRIQEVYRVLVENGFFSSISEMVQLQVYSKRQGKYINPILTFKQGKIYEGDILLIQ</sequence>
<evidence type="ECO:0000313" key="1">
    <source>
        <dbReference type="EMBL" id="RGI67157.1"/>
    </source>
</evidence>
<name>A0A3E4E8T4_9FIRM</name>
<dbReference type="EMBL" id="QSOB01000013">
    <property type="protein sequence ID" value="RGI67157.1"/>
    <property type="molecule type" value="Genomic_DNA"/>
</dbReference>